<protein>
    <submittedName>
        <fullName evidence="1">Methyltransferase</fullName>
    </submittedName>
</protein>
<name>A0A432WKC7_9GAMM</name>
<dbReference type="GO" id="GO:0008168">
    <property type="term" value="F:methyltransferase activity"/>
    <property type="evidence" value="ECO:0007669"/>
    <property type="project" value="UniProtKB-KW"/>
</dbReference>
<sequence length="277" mass="30980">MKHIAPMTVAGLIALTFGTTAEAHNHGGNQALKEAIAAEHRTPAFVDRDHYRNPYETLNFFDVQPDMTVVEIWPGAGWYTEILAPYLHESGTLYAAHFPADHEREMYRNSRARFEEKMASHDVYENVIVTSFAPGVAHDIAPEGSADRVITFRNLHNWFMQGQEQGITDAFDAFYAALKPGGILGIVDHRLPEDRDDDAMHASGYMKASWARAFAEAAGFEYVGSSEVNANPNDTADHEGGVWALPPTLRHGDNDRERYQSIGESDRFTLKFRKPEA</sequence>
<evidence type="ECO:0000313" key="2">
    <source>
        <dbReference type="Proteomes" id="UP000288405"/>
    </source>
</evidence>
<gene>
    <name evidence="1" type="ORF">CWE11_05295</name>
</gene>
<dbReference type="RefSeq" id="WP_126776564.1">
    <property type="nucleotide sequence ID" value="NZ_PIPM01000004.1"/>
</dbReference>
<dbReference type="SUPFAM" id="SSF53335">
    <property type="entry name" value="S-adenosyl-L-methionine-dependent methyltransferases"/>
    <property type="match status" value="1"/>
</dbReference>
<keyword evidence="1" id="KW-0808">Transferase</keyword>
<dbReference type="Gene3D" id="3.40.50.150">
    <property type="entry name" value="Vaccinia Virus protein VP39"/>
    <property type="match status" value="1"/>
</dbReference>
<organism evidence="1 2">
    <name type="scientific">Aliidiomarina sanyensis</name>
    <dbReference type="NCBI Taxonomy" id="1249555"/>
    <lineage>
        <taxon>Bacteria</taxon>
        <taxon>Pseudomonadati</taxon>
        <taxon>Pseudomonadota</taxon>
        <taxon>Gammaproteobacteria</taxon>
        <taxon>Alteromonadales</taxon>
        <taxon>Idiomarinaceae</taxon>
        <taxon>Aliidiomarina</taxon>
    </lineage>
</organism>
<dbReference type="Proteomes" id="UP000288405">
    <property type="component" value="Unassembled WGS sequence"/>
</dbReference>
<evidence type="ECO:0000313" key="1">
    <source>
        <dbReference type="EMBL" id="RUO34147.1"/>
    </source>
</evidence>
<proteinExistence type="predicted"/>
<dbReference type="InterPro" id="IPR029063">
    <property type="entry name" value="SAM-dependent_MTases_sf"/>
</dbReference>
<accession>A0A432WKC7</accession>
<keyword evidence="1" id="KW-0489">Methyltransferase</keyword>
<dbReference type="InterPro" id="IPR016980">
    <property type="entry name" value="S-AdoMet-dep_MeTrfase_Alr7345"/>
</dbReference>
<reference evidence="1 2" key="1">
    <citation type="journal article" date="2011" name="Front. Microbiol.">
        <title>Genomic signatures of strain selection and enhancement in Bacillus atrophaeus var. globigii, a historical biowarfare simulant.</title>
        <authorList>
            <person name="Gibbons H.S."/>
            <person name="Broomall S.M."/>
            <person name="McNew L.A."/>
            <person name="Daligault H."/>
            <person name="Chapman C."/>
            <person name="Bruce D."/>
            <person name="Karavis M."/>
            <person name="Krepps M."/>
            <person name="McGregor P.A."/>
            <person name="Hong C."/>
            <person name="Park K.H."/>
            <person name="Akmal A."/>
            <person name="Feldman A."/>
            <person name="Lin J.S."/>
            <person name="Chang W.E."/>
            <person name="Higgs B.W."/>
            <person name="Demirev P."/>
            <person name="Lindquist J."/>
            <person name="Liem A."/>
            <person name="Fochler E."/>
            <person name="Read T.D."/>
            <person name="Tapia R."/>
            <person name="Johnson S."/>
            <person name="Bishop-Lilly K.A."/>
            <person name="Detter C."/>
            <person name="Han C."/>
            <person name="Sozhamannan S."/>
            <person name="Rosenzweig C.N."/>
            <person name="Skowronski E.W."/>
        </authorList>
    </citation>
    <scope>NUCLEOTIDE SEQUENCE [LARGE SCALE GENOMIC DNA]</scope>
    <source>
        <strain evidence="1 2">GYP-17</strain>
    </source>
</reference>
<keyword evidence="2" id="KW-1185">Reference proteome</keyword>
<dbReference type="OrthoDB" id="9801692at2"/>
<dbReference type="AlphaFoldDB" id="A0A432WKC7"/>
<comment type="caution">
    <text evidence="1">The sequence shown here is derived from an EMBL/GenBank/DDBJ whole genome shotgun (WGS) entry which is preliminary data.</text>
</comment>
<dbReference type="PIRSF" id="PIRSF031679">
    <property type="entry name" value="Mtase_Alr7345_prd"/>
    <property type="match status" value="1"/>
</dbReference>
<dbReference type="EMBL" id="PIPM01000004">
    <property type="protein sequence ID" value="RUO34147.1"/>
    <property type="molecule type" value="Genomic_DNA"/>
</dbReference>
<dbReference type="GO" id="GO:0032259">
    <property type="term" value="P:methylation"/>
    <property type="evidence" value="ECO:0007669"/>
    <property type="project" value="UniProtKB-KW"/>
</dbReference>